<evidence type="ECO:0000256" key="3">
    <source>
        <dbReference type="ARBA" id="ARBA00012768"/>
    </source>
</evidence>
<evidence type="ECO:0000313" key="15">
    <source>
        <dbReference type="EMBL" id="BAN13315.1"/>
    </source>
</evidence>
<dbReference type="EMBL" id="AB695254">
    <property type="protein sequence ID" value="BAN13315.1"/>
    <property type="molecule type" value="Genomic_DNA"/>
</dbReference>
<feature type="domain" description="DUF83" evidence="14">
    <location>
        <begin position="10"/>
        <end position="184"/>
    </location>
</feature>
<evidence type="ECO:0000256" key="9">
    <source>
        <dbReference type="ARBA" id="ARBA00023004"/>
    </source>
</evidence>
<dbReference type="NCBIfam" id="TIGR00372">
    <property type="entry name" value="cas4"/>
    <property type="match status" value="1"/>
</dbReference>
<dbReference type="InterPro" id="IPR051827">
    <property type="entry name" value="Cas4_exonuclease"/>
</dbReference>
<keyword evidence="7 13" id="KW-0378">Hydrolase</keyword>
<dbReference type="GO" id="GO:0051607">
    <property type="term" value="P:defense response to virus"/>
    <property type="evidence" value="ECO:0007669"/>
    <property type="project" value="UniProtKB-KW"/>
</dbReference>
<sequence>MVDKPYFQLSALQHFAFCKRQTYLIHVEGLWDDNFLTVSGDLLHSKVDSGVTDTRNGIRQFRNIKIASHKYQMSGLIDMVEFSSQNEIIILEYKRGKPKPNEMDEVQICAQALCLEEMLGVNLKFGFIWYDQNKTRHKVFFSPTLRNLTISLINEVRSLFNEDRAPKPILTSSCKACSIIGECLPKITGRDKSSIYINYLFDDSYEEVN</sequence>
<dbReference type="PANTHER" id="PTHR36531">
    <property type="entry name" value="CRISPR-ASSOCIATED EXONUCLEASE CAS4"/>
    <property type="match status" value="1"/>
</dbReference>
<dbReference type="EC" id="3.1.12.1" evidence="3 13"/>
<evidence type="ECO:0000259" key="14">
    <source>
        <dbReference type="Pfam" id="PF01930"/>
    </source>
</evidence>
<evidence type="ECO:0000256" key="2">
    <source>
        <dbReference type="ARBA" id="ARBA00009189"/>
    </source>
</evidence>
<evidence type="ECO:0000256" key="1">
    <source>
        <dbReference type="ARBA" id="ARBA00001966"/>
    </source>
</evidence>
<evidence type="ECO:0000256" key="5">
    <source>
        <dbReference type="ARBA" id="ARBA00022722"/>
    </source>
</evidence>
<gene>
    <name evidence="15" type="primary">recB</name>
</gene>
<comment type="cofactor">
    <cofactor evidence="1">
        <name>[4Fe-4S] cluster</name>
        <dbReference type="ChEBI" id="CHEBI:49883"/>
    </cofactor>
</comment>
<keyword evidence="12 13" id="KW-0464">Manganese</keyword>
<evidence type="ECO:0000256" key="11">
    <source>
        <dbReference type="ARBA" id="ARBA00023118"/>
    </source>
</evidence>
<comment type="similarity">
    <text evidence="2 13">Belongs to the CRISPR-associated exonuclease Cas4 family.</text>
</comment>
<dbReference type="GO" id="GO:0046872">
    <property type="term" value="F:metal ion binding"/>
    <property type="evidence" value="ECO:0007669"/>
    <property type="project" value="UniProtKB-KW"/>
</dbReference>
<organism evidence="15">
    <name type="scientific">Taylorella equigenitalis</name>
    <dbReference type="NCBI Taxonomy" id="29575"/>
    <lineage>
        <taxon>Bacteria</taxon>
        <taxon>Pseudomonadati</taxon>
        <taxon>Pseudomonadota</taxon>
        <taxon>Betaproteobacteria</taxon>
        <taxon>Burkholderiales</taxon>
        <taxon>Alcaligenaceae</taxon>
        <taxon>Taylorella</taxon>
    </lineage>
</organism>
<name>M5AXN6_9BURK</name>
<protein>
    <recommendedName>
        <fullName evidence="4 13">CRISPR-associated exonuclease Cas4</fullName>
        <ecNumber evidence="3 13">3.1.12.1</ecNumber>
    </recommendedName>
</protein>
<dbReference type="GO" id="GO:0004527">
    <property type="term" value="F:exonuclease activity"/>
    <property type="evidence" value="ECO:0007669"/>
    <property type="project" value="UniProtKB-KW"/>
</dbReference>
<keyword evidence="10 13" id="KW-0411">Iron-sulfur</keyword>
<dbReference type="AlphaFoldDB" id="M5AXN6"/>
<evidence type="ECO:0000256" key="12">
    <source>
        <dbReference type="ARBA" id="ARBA00023211"/>
    </source>
</evidence>
<dbReference type="Gene3D" id="3.90.320.10">
    <property type="match status" value="1"/>
</dbReference>
<keyword evidence="8 13" id="KW-0269">Exonuclease</keyword>
<reference evidence="15" key="1">
    <citation type="submission" date="2012-01" db="EMBL/GenBank/DDBJ databases">
        <title>Molecular identification and characterization of clustered regularly interspaced short palindrome repeats (CRISPRs) genes cluster in Japanese Taylorella equigenitalis isolate EQ59.</title>
        <authorList>
            <person name="Hara Y."/>
            <person name="Hayashi K."/>
            <person name="Nakajima T."/>
            <person name="Tazumi A."/>
            <person name="Moore J.E."/>
            <person name="Matsuda M."/>
        </authorList>
    </citation>
    <scope>NUCLEOTIDE SEQUENCE</scope>
    <source>
        <strain evidence="15">EQ59</strain>
    </source>
</reference>
<dbReference type="InterPro" id="IPR011604">
    <property type="entry name" value="PDDEXK-like_dom_sf"/>
</dbReference>
<evidence type="ECO:0000256" key="10">
    <source>
        <dbReference type="ARBA" id="ARBA00023014"/>
    </source>
</evidence>
<comment type="function">
    <text evidence="13">CRISPR (clustered regularly interspaced short palindromic repeat) is an adaptive immune system that provides protection against mobile genetic elements (viruses, transposable elements and conjugative plasmids). CRISPR clusters contain sequences complementary to antecedent mobile elements and target invading nucleic acids. CRISPR clusters are transcribed and processed into CRISPR RNA (crRNA).</text>
</comment>
<evidence type="ECO:0000256" key="8">
    <source>
        <dbReference type="ARBA" id="ARBA00022839"/>
    </source>
</evidence>
<keyword evidence="11 13" id="KW-0051">Antiviral defense</keyword>
<evidence type="ECO:0000256" key="13">
    <source>
        <dbReference type="RuleBase" id="RU365022"/>
    </source>
</evidence>
<dbReference type="Pfam" id="PF01930">
    <property type="entry name" value="Cas_Cas4"/>
    <property type="match status" value="1"/>
</dbReference>
<proteinExistence type="inferred from homology"/>
<dbReference type="GO" id="GO:0051536">
    <property type="term" value="F:iron-sulfur cluster binding"/>
    <property type="evidence" value="ECO:0007669"/>
    <property type="project" value="UniProtKB-KW"/>
</dbReference>
<keyword evidence="9 13" id="KW-0408">Iron</keyword>
<keyword evidence="6 13" id="KW-0479">Metal-binding</keyword>
<evidence type="ECO:0000256" key="7">
    <source>
        <dbReference type="ARBA" id="ARBA00022801"/>
    </source>
</evidence>
<comment type="cofactor">
    <cofactor evidence="13">
        <name>Mg(2+)</name>
        <dbReference type="ChEBI" id="CHEBI:18420"/>
    </cofactor>
    <cofactor evidence="13">
        <name>Mn(2+)</name>
        <dbReference type="ChEBI" id="CHEBI:29035"/>
    </cofactor>
    <text evidence="13">Mg(2+) or Mn(2+) required for ssDNA cleavage activity.</text>
</comment>
<dbReference type="InterPro" id="IPR013343">
    <property type="entry name" value="CRISPR-assoc_prot_Cas4"/>
</dbReference>
<keyword evidence="5 13" id="KW-0540">Nuclease</keyword>
<evidence type="ECO:0000256" key="4">
    <source>
        <dbReference type="ARBA" id="ARBA00020049"/>
    </source>
</evidence>
<evidence type="ECO:0000256" key="6">
    <source>
        <dbReference type="ARBA" id="ARBA00022723"/>
    </source>
</evidence>
<comment type="cofactor">
    <cofactor evidence="13">
        <name>iron-sulfur cluster</name>
        <dbReference type="ChEBI" id="CHEBI:30408"/>
    </cofactor>
</comment>
<accession>M5AXN6</accession>
<dbReference type="InterPro" id="IPR022765">
    <property type="entry name" value="Dna2/Cas4_DUF83"/>
</dbReference>
<dbReference type="PANTHER" id="PTHR36531:SF6">
    <property type="entry name" value="DNA REPLICATION ATP-DEPENDENT HELICASE_NUCLEASE DNA2"/>
    <property type="match status" value="1"/>
</dbReference>